<dbReference type="AlphaFoldDB" id="A0A8K0J7K0"/>
<organism evidence="1 2">
    <name type="scientific">Claviceps africana</name>
    <dbReference type="NCBI Taxonomy" id="83212"/>
    <lineage>
        <taxon>Eukaryota</taxon>
        <taxon>Fungi</taxon>
        <taxon>Dikarya</taxon>
        <taxon>Ascomycota</taxon>
        <taxon>Pezizomycotina</taxon>
        <taxon>Sordariomycetes</taxon>
        <taxon>Hypocreomycetidae</taxon>
        <taxon>Hypocreales</taxon>
        <taxon>Clavicipitaceae</taxon>
        <taxon>Claviceps</taxon>
    </lineage>
</organism>
<protein>
    <submittedName>
        <fullName evidence="1">Uncharacterized protein</fullName>
    </submittedName>
</protein>
<gene>
    <name evidence="1" type="ORF">E4U42_004749</name>
</gene>
<accession>A0A8K0J7K0</accession>
<evidence type="ECO:0000313" key="2">
    <source>
        <dbReference type="Proteomes" id="UP000811619"/>
    </source>
</evidence>
<dbReference type="Proteomes" id="UP000811619">
    <property type="component" value="Unassembled WGS sequence"/>
</dbReference>
<evidence type="ECO:0000313" key="1">
    <source>
        <dbReference type="EMBL" id="KAG5924095.1"/>
    </source>
</evidence>
<proteinExistence type="predicted"/>
<sequence length="160" mass="17533">MSLVQSAPSLRLGNGILSAGLQGTDPPMVGQETLEKLGCGVGWEKRHSFTHSTQADIRNTKIISLSNSHCHVQYLFTFSDVSTLQTSASHARDQNQLPFGVRGRTRYHSINELSPQERALTNINSETKKSRPRKFGSGSMAITLAVISITCVLIDVRQLP</sequence>
<keyword evidence="2" id="KW-1185">Reference proteome</keyword>
<comment type="caution">
    <text evidence="1">The sequence shown here is derived from an EMBL/GenBank/DDBJ whole genome shotgun (WGS) entry which is preliminary data.</text>
</comment>
<dbReference type="EMBL" id="SRPY01000427">
    <property type="protein sequence ID" value="KAG5924095.1"/>
    <property type="molecule type" value="Genomic_DNA"/>
</dbReference>
<name>A0A8K0J7K0_9HYPO</name>
<reference evidence="1" key="1">
    <citation type="journal article" date="2020" name="bioRxiv">
        <title>Whole genome comparisons of ergot fungi reveals the divergence and evolution of species within the genus Claviceps are the result of varying mechanisms driving genome evolution and host range expansion.</title>
        <authorList>
            <person name="Wyka S.A."/>
            <person name="Mondo S.J."/>
            <person name="Liu M."/>
            <person name="Dettman J."/>
            <person name="Nalam V."/>
            <person name="Broders K.D."/>
        </authorList>
    </citation>
    <scope>NUCLEOTIDE SEQUENCE</scope>
    <source>
        <strain evidence="1">CCC 489</strain>
    </source>
</reference>